<dbReference type="GO" id="GO:0006352">
    <property type="term" value="P:DNA-templated transcription initiation"/>
    <property type="evidence" value="ECO:0007669"/>
    <property type="project" value="InterPro"/>
</dbReference>
<keyword evidence="4" id="KW-0804">Transcription</keyword>
<protein>
    <recommendedName>
        <fullName evidence="5">RNA polymerase sigma factor 70 region 4 type 2 domain-containing protein</fullName>
    </recommendedName>
</protein>
<accession>A0A0K1PH76</accession>
<reference evidence="6 7" key="1">
    <citation type="submission" date="2015-08" db="EMBL/GenBank/DDBJ databases">
        <authorList>
            <person name="Babu N.S."/>
            <person name="Beckwith C.J."/>
            <person name="Beseler K.G."/>
            <person name="Brison A."/>
            <person name="Carone J.V."/>
            <person name="Caskin T.P."/>
            <person name="Diamond M."/>
            <person name="Durham M.E."/>
            <person name="Foxe J.M."/>
            <person name="Go M."/>
            <person name="Henderson B.A."/>
            <person name="Jones I.B."/>
            <person name="McGettigan J.A."/>
            <person name="Micheletti S.J."/>
            <person name="Nasrallah M.E."/>
            <person name="Ortiz D."/>
            <person name="Piller C.R."/>
            <person name="Privatt S.R."/>
            <person name="Schneider S.L."/>
            <person name="Sharp S."/>
            <person name="Smith T.C."/>
            <person name="Stanton J.D."/>
            <person name="Ullery H.E."/>
            <person name="Wilson R.J."/>
            <person name="Serrano M.G."/>
            <person name="Buck G."/>
            <person name="Lee V."/>
            <person name="Wang Y."/>
            <person name="Carvalho R."/>
            <person name="Voegtly L."/>
            <person name="Shi R."/>
            <person name="Duckworth R."/>
            <person name="Johnson A."/>
            <person name="Loviza R."/>
            <person name="Walstead R."/>
            <person name="Shah Z."/>
            <person name="Kiflezghi M."/>
            <person name="Wade K."/>
            <person name="Ball S.L."/>
            <person name="Bradley K.W."/>
            <person name="Asai D.J."/>
            <person name="Bowman C.A."/>
            <person name="Russell D.A."/>
            <person name="Pope W.H."/>
            <person name="Jacobs-Sera D."/>
            <person name="Hendrix R.W."/>
            <person name="Hatfull G.F."/>
        </authorList>
    </citation>
    <scope>NUCLEOTIDE SEQUENCE [LARGE SCALE GENOMIC DNA]</scope>
    <source>
        <strain evidence="6 7">DSM 27710</strain>
    </source>
</reference>
<dbReference type="InterPro" id="IPR013249">
    <property type="entry name" value="RNA_pol_sigma70_r4_t2"/>
</dbReference>
<keyword evidence="3" id="KW-0238">DNA-binding</keyword>
<dbReference type="InterPro" id="IPR013324">
    <property type="entry name" value="RNA_pol_sigma_r3/r4-like"/>
</dbReference>
<dbReference type="PANTHER" id="PTHR43133">
    <property type="entry name" value="RNA POLYMERASE ECF-TYPE SIGMA FACTO"/>
    <property type="match status" value="1"/>
</dbReference>
<dbReference type="STRING" id="1391653.AKJ08_3262"/>
<dbReference type="AlphaFoldDB" id="A0A0K1PH76"/>
<evidence type="ECO:0000256" key="2">
    <source>
        <dbReference type="ARBA" id="ARBA00023082"/>
    </source>
</evidence>
<organism evidence="6 7">
    <name type="scientific">Vulgatibacter incomptus</name>
    <dbReference type="NCBI Taxonomy" id="1391653"/>
    <lineage>
        <taxon>Bacteria</taxon>
        <taxon>Pseudomonadati</taxon>
        <taxon>Myxococcota</taxon>
        <taxon>Myxococcia</taxon>
        <taxon>Myxococcales</taxon>
        <taxon>Cystobacterineae</taxon>
        <taxon>Vulgatibacteraceae</taxon>
        <taxon>Vulgatibacter</taxon>
    </lineage>
</organism>
<dbReference type="GO" id="GO:0016987">
    <property type="term" value="F:sigma factor activity"/>
    <property type="evidence" value="ECO:0007669"/>
    <property type="project" value="UniProtKB-KW"/>
</dbReference>
<name>A0A0K1PH76_9BACT</name>
<dbReference type="CDD" id="cd06171">
    <property type="entry name" value="Sigma70_r4"/>
    <property type="match status" value="1"/>
</dbReference>
<evidence type="ECO:0000313" key="6">
    <source>
        <dbReference type="EMBL" id="AKU92875.1"/>
    </source>
</evidence>
<evidence type="ECO:0000256" key="4">
    <source>
        <dbReference type="ARBA" id="ARBA00023163"/>
    </source>
</evidence>
<evidence type="ECO:0000256" key="1">
    <source>
        <dbReference type="ARBA" id="ARBA00023015"/>
    </source>
</evidence>
<dbReference type="Proteomes" id="UP000055590">
    <property type="component" value="Chromosome"/>
</dbReference>
<sequence length="120" mass="13592">MTSWLFQITRRVVGNVRRSSWFKRSLFGDRPTEPAFDRQDPVNLSQELAVRQCLAKLPKAQVEALVLLEVDGLTREEIAEALGIPPGTVASRVRLAREAFRKAWEESSEPEEAGLSWGKR</sequence>
<dbReference type="SUPFAM" id="SSF88659">
    <property type="entry name" value="Sigma3 and sigma4 domains of RNA polymerase sigma factors"/>
    <property type="match status" value="1"/>
</dbReference>
<dbReference type="Gene3D" id="1.10.10.10">
    <property type="entry name" value="Winged helix-like DNA-binding domain superfamily/Winged helix DNA-binding domain"/>
    <property type="match status" value="1"/>
</dbReference>
<keyword evidence="2" id="KW-0731">Sigma factor</keyword>
<dbReference type="InterPro" id="IPR039425">
    <property type="entry name" value="RNA_pol_sigma-70-like"/>
</dbReference>
<dbReference type="GO" id="GO:0003677">
    <property type="term" value="F:DNA binding"/>
    <property type="evidence" value="ECO:0007669"/>
    <property type="project" value="UniProtKB-KW"/>
</dbReference>
<dbReference type="KEGG" id="vin:AKJ08_3262"/>
<evidence type="ECO:0000259" key="5">
    <source>
        <dbReference type="Pfam" id="PF08281"/>
    </source>
</evidence>
<dbReference type="PANTHER" id="PTHR43133:SF8">
    <property type="entry name" value="RNA POLYMERASE SIGMA FACTOR HI_1459-RELATED"/>
    <property type="match status" value="1"/>
</dbReference>
<dbReference type="EMBL" id="CP012332">
    <property type="protein sequence ID" value="AKU92875.1"/>
    <property type="molecule type" value="Genomic_DNA"/>
</dbReference>
<feature type="domain" description="RNA polymerase sigma factor 70 region 4 type 2" evidence="5">
    <location>
        <begin position="48"/>
        <end position="99"/>
    </location>
</feature>
<dbReference type="Pfam" id="PF08281">
    <property type="entry name" value="Sigma70_r4_2"/>
    <property type="match status" value="1"/>
</dbReference>
<proteinExistence type="predicted"/>
<dbReference type="InterPro" id="IPR036388">
    <property type="entry name" value="WH-like_DNA-bd_sf"/>
</dbReference>
<keyword evidence="7" id="KW-1185">Reference proteome</keyword>
<gene>
    <name evidence="6" type="ORF">AKJ08_3262</name>
</gene>
<evidence type="ECO:0000313" key="7">
    <source>
        <dbReference type="Proteomes" id="UP000055590"/>
    </source>
</evidence>
<keyword evidence="1" id="KW-0805">Transcription regulation</keyword>
<evidence type="ECO:0000256" key="3">
    <source>
        <dbReference type="ARBA" id="ARBA00023125"/>
    </source>
</evidence>